<dbReference type="Proteomes" id="UP001253458">
    <property type="component" value="Unassembled WGS sequence"/>
</dbReference>
<reference evidence="1 3" key="1">
    <citation type="submission" date="2023-07" db="EMBL/GenBank/DDBJ databases">
        <title>Sorghum-associated microbial communities from plants grown in Nebraska, USA.</title>
        <authorList>
            <person name="Schachtman D."/>
        </authorList>
    </citation>
    <scope>NUCLEOTIDE SEQUENCE</scope>
    <source>
        <strain evidence="2 3">BE105</strain>
        <strain evidence="1">BE69</strain>
    </source>
</reference>
<evidence type="ECO:0000313" key="1">
    <source>
        <dbReference type="EMBL" id="MDR6766704.1"/>
    </source>
</evidence>
<dbReference type="EMBL" id="JAVDTS010000004">
    <property type="protein sequence ID" value="MDR6838579.1"/>
    <property type="molecule type" value="Genomic_DNA"/>
</dbReference>
<dbReference type="EMBL" id="JAVDTL010000003">
    <property type="protein sequence ID" value="MDR6766704.1"/>
    <property type="molecule type" value="Genomic_DNA"/>
</dbReference>
<dbReference type="AlphaFoldDB" id="A0AAJ2BW55"/>
<sequence>MDSFVGLVGFCQPFGPCRLGRAHARVAGQDDGKVWIGVNCIIVFDKNDFINLQL</sequence>
<keyword evidence="3" id="KW-1185">Reference proteome</keyword>
<accession>A0AAJ2BW55</accession>
<dbReference type="Proteomes" id="UP001249076">
    <property type="component" value="Unassembled WGS sequence"/>
</dbReference>
<evidence type="ECO:0000313" key="4">
    <source>
        <dbReference type="Proteomes" id="UP001253458"/>
    </source>
</evidence>
<proteinExistence type="predicted"/>
<comment type="caution">
    <text evidence="1">The sequence shown here is derived from an EMBL/GenBank/DDBJ whole genome shotgun (WGS) entry which is preliminary data.</text>
</comment>
<evidence type="ECO:0000313" key="3">
    <source>
        <dbReference type="Proteomes" id="UP001249076"/>
    </source>
</evidence>
<gene>
    <name evidence="1" type="ORF">J2W88_001979</name>
    <name evidence="2" type="ORF">J2W93_003420</name>
</gene>
<dbReference type="RefSeq" id="WP_172727507.1">
    <property type="nucleotide sequence ID" value="NZ_JAVDTL010000003.1"/>
</dbReference>
<name>A0AAJ2BW55_ACIDE</name>
<evidence type="ECO:0000313" key="2">
    <source>
        <dbReference type="EMBL" id="MDR6838579.1"/>
    </source>
</evidence>
<protein>
    <submittedName>
        <fullName evidence="1">Zn-finger protein</fullName>
    </submittedName>
</protein>
<organism evidence="1 4">
    <name type="scientific">Acidovorax delafieldii</name>
    <name type="common">Pseudomonas delafieldii</name>
    <dbReference type="NCBI Taxonomy" id="47920"/>
    <lineage>
        <taxon>Bacteria</taxon>
        <taxon>Pseudomonadati</taxon>
        <taxon>Pseudomonadota</taxon>
        <taxon>Betaproteobacteria</taxon>
        <taxon>Burkholderiales</taxon>
        <taxon>Comamonadaceae</taxon>
        <taxon>Acidovorax</taxon>
    </lineage>
</organism>